<dbReference type="Gene3D" id="3.30.40.10">
    <property type="entry name" value="Zinc/RING finger domain, C3HC4 (zinc finger)"/>
    <property type="match status" value="1"/>
</dbReference>
<dbReference type="KEGG" id="tva:4774936"/>
<evidence type="ECO:0000259" key="9">
    <source>
        <dbReference type="PROSITE" id="PS51873"/>
    </source>
</evidence>
<dbReference type="VEuPathDB" id="TrichDB:TVAGG3_0978370"/>
<evidence type="ECO:0000256" key="8">
    <source>
        <dbReference type="SAM" id="MobiDB-lite"/>
    </source>
</evidence>
<reference evidence="10" key="2">
    <citation type="journal article" date="2007" name="Science">
        <title>Draft genome sequence of the sexually transmitted pathogen Trichomonas vaginalis.</title>
        <authorList>
            <person name="Carlton J.M."/>
            <person name="Hirt R.P."/>
            <person name="Silva J.C."/>
            <person name="Delcher A.L."/>
            <person name="Schatz M."/>
            <person name="Zhao Q."/>
            <person name="Wortman J.R."/>
            <person name="Bidwell S.L."/>
            <person name="Alsmark U.C.M."/>
            <person name="Besteiro S."/>
            <person name="Sicheritz-Ponten T."/>
            <person name="Noel C.J."/>
            <person name="Dacks J.B."/>
            <person name="Foster P.G."/>
            <person name="Simillion C."/>
            <person name="Van de Peer Y."/>
            <person name="Miranda-Saavedra D."/>
            <person name="Barton G.J."/>
            <person name="Westrop G.D."/>
            <person name="Mueller S."/>
            <person name="Dessi D."/>
            <person name="Fiori P.L."/>
            <person name="Ren Q."/>
            <person name="Paulsen I."/>
            <person name="Zhang H."/>
            <person name="Bastida-Corcuera F.D."/>
            <person name="Simoes-Barbosa A."/>
            <person name="Brown M.T."/>
            <person name="Hayes R.D."/>
            <person name="Mukherjee M."/>
            <person name="Okumura C.Y."/>
            <person name="Schneider R."/>
            <person name="Smith A.J."/>
            <person name="Vanacova S."/>
            <person name="Villalvazo M."/>
            <person name="Haas B.J."/>
            <person name="Pertea M."/>
            <person name="Feldblyum T.V."/>
            <person name="Utterback T.R."/>
            <person name="Shu C.L."/>
            <person name="Osoegawa K."/>
            <person name="de Jong P.J."/>
            <person name="Hrdy I."/>
            <person name="Horvathova L."/>
            <person name="Zubacova Z."/>
            <person name="Dolezal P."/>
            <person name="Malik S.B."/>
            <person name="Logsdon J.M. Jr."/>
            <person name="Henze K."/>
            <person name="Gupta A."/>
            <person name="Wang C.C."/>
            <person name="Dunne R.L."/>
            <person name="Upcroft J.A."/>
            <person name="Upcroft P."/>
            <person name="White O."/>
            <person name="Salzberg S.L."/>
            <person name="Tang P."/>
            <person name="Chiu C.-H."/>
            <person name="Lee Y.-S."/>
            <person name="Embley T.M."/>
            <person name="Coombs G.H."/>
            <person name="Mottram J.C."/>
            <person name="Tachezy J."/>
            <person name="Fraser-Liggett C.M."/>
            <person name="Johnson P.J."/>
        </authorList>
    </citation>
    <scope>NUCLEOTIDE SEQUENCE [LARGE SCALE GENOMIC DNA]</scope>
    <source>
        <strain evidence="10">G3</strain>
    </source>
</reference>
<dbReference type="SMART" id="SM00647">
    <property type="entry name" value="IBR"/>
    <property type="match status" value="1"/>
</dbReference>
<dbReference type="InterPro" id="IPR044066">
    <property type="entry name" value="TRIAD_supradom"/>
</dbReference>
<dbReference type="Pfam" id="PF26191">
    <property type="entry name" value="RING-HC_RBR_RNF216"/>
    <property type="match status" value="1"/>
</dbReference>
<proteinExistence type="predicted"/>
<dbReference type="CDD" id="cd16630">
    <property type="entry name" value="RING-HC_RBR_RNF216"/>
    <property type="match status" value="1"/>
</dbReference>
<dbReference type="RefSeq" id="XP_001329146.1">
    <property type="nucleotide sequence ID" value="XM_001329111.1"/>
</dbReference>
<dbReference type="InterPro" id="IPR047544">
    <property type="entry name" value="RING-HC_RBR_RNF216"/>
</dbReference>
<dbReference type="AlphaFoldDB" id="A2DRX6"/>
<dbReference type="PROSITE" id="PS51873">
    <property type="entry name" value="TRIAD"/>
    <property type="match status" value="1"/>
</dbReference>
<dbReference type="Pfam" id="PF26200">
    <property type="entry name" value="Rcat_RNF216"/>
    <property type="match status" value="1"/>
</dbReference>
<feature type="compositionally biased region" description="Low complexity" evidence="8">
    <location>
        <begin position="71"/>
        <end position="90"/>
    </location>
</feature>
<keyword evidence="6" id="KW-0833">Ubl conjugation pathway</keyword>
<sequence>MKDFNDFVPNLPNPDLRVLHEYEKHRQRIRNIINSHLNQQVLQAAPPQRQEVPPKHQWMPANQQPPAFHTRANNNPAPARQNQQQQARNYRQQNRVYHNEPIYIESSSDDEEEQNVDRGLFAFANFIPDFLLPRFQAFRQFENPIRMMQTPEPPKPPKPAPPLPKRTCSALGMEFTIPIIPEQAVKLIENALKLAPEMDFAKASAFLNLVIQTNKYPDDIVDRLVLSANDPRQGISAQFQSESLNVLFNYFNNVSQTSLRSAFTQNKKRIFNTIEQLTSHPLQVMRSLRAKKGSMVITDCFVAYDIMLFEKRELEKKAKEDAEAKELQEIEEARANGSLIECSCCFCEVPFDRCLQCPEGHVFCKNCVMKMIETTISEGRSSVKCPAMDGCGLDIPMSQLERAIPEKTLQRLFQTEAMNDVIKSGLPNLVKCANCGFIVEFLGSSNMRCPQCQKETCSKCGLLAHPGKTCEEAKAVDPDKIVEEKMNDAIIRVCPKCHTPFMKDEGCNKMVCPRCQTWICYWCRQVIPKNVGYDHFWREAGPCPPDRCPLWVENKQLHIIEAAKAKMDASEKATNEGN</sequence>
<dbReference type="Pfam" id="PF01485">
    <property type="entry name" value="IBR"/>
    <property type="match status" value="1"/>
</dbReference>
<dbReference type="InterPro" id="IPR047546">
    <property type="entry name" value="Rcat_RBR_RNF216"/>
</dbReference>
<evidence type="ECO:0000313" key="11">
    <source>
        <dbReference type="Proteomes" id="UP000001542"/>
    </source>
</evidence>
<dbReference type="EMBL" id="DS113237">
    <property type="protein sequence ID" value="EAY16923.1"/>
    <property type="molecule type" value="Genomic_DNA"/>
</dbReference>
<dbReference type="PANTHER" id="PTHR22770:SF47">
    <property type="entry name" value="E3 UBIQUITIN-PROTEIN LIGASE RNF216"/>
    <property type="match status" value="1"/>
</dbReference>
<dbReference type="SMR" id="A2DRX6"/>
<dbReference type="GO" id="GO:0016740">
    <property type="term" value="F:transferase activity"/>
    <property type="evidence" value="ECO:0007669"/>
    <property type="project" value="UniProtKB-KW"/>
</dbReference>
<keyword evidence="11" id="KW-1185">Reference proteome</keyword>
<evidence type="ECO:0000256" key="3">
    <source>
        <dbReference type="ARBA" id="ARBA00022723"/>
    </source>
</evidence>
<gene>
    <name evidence="10" type="ORF">TVAG_150750</name>
</gene>
<dbReference type="InterPro" id="IPR002867">
    <property type="entry name" value="IBR_dom"/>
</dbReference>
<dbReference type="InterPro" id="IPR051628">
    <property type="entry name" value="LUBAC_E3_Ligases"/>
</dbReference>
<protein>
    <submittedName>
        <fullName evidence="10">IBR domain containing protein</fullName>
    </submittedName>
</protein>
<organism evidence="10 11">
    <name type="scientific">Trichomonas vaginalis (strain ATCC PRA-98 / G3)</name>
    <dbReference type="NCBI Taxonomy" id="412133"/>
    <lineage>
        <taxon>Eukaryota</taxon>
        <taxon>Metamonada</taxon>
        <taxon>Parabasalia</taxon>
        <taxon>Trichomonadida</taxon>
        <taxon>Trichomonadidae</taxon>
        <taxon>Trichomonas</taxon>
    </lineage>
</organism>
<evidence type="ECO:0000256" key="2">
    <source>
        <dbReference type="ARBA" id="ARBA00022679"/>
    </source>
</evidence>
<feature type="region of interest" description="Disordered" evidence="8">
    <location>
        <begin position="48"/>
        <end position="90"/>
    </location>
</feature>
<evidence type="ECO:0000313" key="10">
    <source>
        <dbReference type="EMBL" id="EAY16923.1"/>
    </source>
</evidence>
<evidence type="ECO:0000256" key="4">
    <source>
        <dbReference type="ARBA" id="ARBA00022737"/>
    </source>
</evidence>
<dbReference type="CDD" id="cd20353">
    <property type="entry name" value="Rcat_RBR_RNF216"/>
    <property type="match status" value="1"/>
</dbReference>
<keyword evidence="2" id="KW-0808">Transferase</keyword>
<keyword evidence="4" id="KW-0677">Repeat</keyword>
<feature type="domain" description="RING-type" evidence="9">
    <location>
        <begin position="338"/>
        <end position="547"/>
    </location>
</feature>
<dbReference type="GO" id="GO:0008270">
    <property type="term" value="F:zinc ion binding"/>
    <property type="evidence" value="ECO:0007669"/>
    <property type="project" value="UniProtKB-KW"/>
</dbReference>
<dbReference type="InterPro" id="IPR013083">
    <property type="entry name" value="Znf_RING/FYVE/PHD"/>
</dbReference>
<keyword evidence="3" id="KW-0479">Metal-binding</keyword>
<dbReference type="InParanoid" id="A2DRX6"/>
<dbReference type="PANTHER" id="PTHR22770">
    <property type="entry name" value="UBIQUITIN CONJUGATING ENZYME 7 INTERACTING PROTEIN-RELATED"/>
    <property type="match status" value="1"/>
</dbReference>
<keyword evidence="7" id="KW-0862">Zinc</keyword>
<keyword evidence="5" id="KW-0863">Zinc-finger</keyword>
<dbReference type="VEuPathDB" id="TrichDB:TVAG_150750"/>
<evidence type="ECO:0000256" key="1">
    <source>
        <dbReference type="ARBA" id="ARBA00004906"/>
    </source>
</evidence>
<dbReference type="SUPFAM" id="SSF57850">
    <property type="entry name" value="RING/U-box"/>
    <property type="match status" value="3"/>
</dbReference>
<reference evidence="10" key="1">
    <citation type="submission" date="2006-10" db="EMBL/GenBank/DDBJ databases">
        <authorList>
            <person name="Amadeo P."/>
            <person name="Zhao Q."/>
            <person name="Wortman J."/>
            <person name="Fraser-Liggett C."/>
            <person name="Carlton J."/>
        </authorList>
    </citation>
    <scope>NUCLEOTIDE SEQUENCE</scope>
    <source>
        <strain evidence="10">G3</strain>
    </source>
</reference>
<evidence type="ECO:0000256" key="5">
    <source>
        <dbReference type="ARBA" id="ARBA00022771"/>
    </source>
</evidence>
<accession>A2DRX6</accession>
<dbReference type="Proteomes" id="UP000001542">
    <property type="component" value="Unassembled WGS sequence"/>
</dbReference>
<dbReference type="Gene3D" id="1.20.120.1750">
    <property type="match status" value="1"/>
</dbReference>
<comment type="pathway">
    <text evidence="1">Protein modification; protein ubiquitination.</text>
</comment>
<dbReference type="OrthoDB" id="10009520at2759"/>
<dbReference type="STRING" id="5722.A2DRX6"/>
<dbReference type="eggNOG" id="KOG1812">
    <property type="taxonomic scope" value="Eukaryota"/>
</dbReference>
<evidence type="ECO:0000256" key="6">
    <source>
        <dbReference type="ARBA" id="ARBA00022786"/>
    </source>
</evidence>
<name>A2DRX6_TRIV3</name>
<evidence type="ECO:0000256" key="7">
    <source>
        <dbReference type="ARBA" id="ARBA00022833"/>
    </source>
</evidence>